<sequence length="122" mass="13923">MCRFGMLYLGTKDRGCRKRTPTASPAWPLPADGLGVLGARRGRGHRLGARLNERQAPAARSRRGRRRSPRARRRRRGSRDRSPRCRRSGSGCGSARSRCAGWWRRKRSRSASWARRGRRAAR</sequence>
<feature type="compositionally biased region" description="Basic residues" evidence="1">
    <location>
        <begin position="103"/>
        <end position="122"/>
    </location>
</feature>
<dbReference type="EMBL" id="GBRH01176855">
    <property type="protein sequence ID" value="JAE21041.1"/>
    <property type="molecule type" value="Transcribed_RNA"/>
</dbReference>
<reference evidence="2" key="2">
    <citation type="journal article" date="2015" name="Data Brief">
        <title>Shoot transcriptome of the giant reed, Arundo donax.</title>
        <authorList>
            <person name="Barrero R.A."/>
            <person name="Guerrero F.D."/>
            <person name="Moolhuijzen P."/>
            <person name="Goolsby J.A."/>
            <person name="Tidwell J."/>
            <person name="Bellgard S.E."/>
            <person name="Bellgard M.I."/>
        </authorList>
    </citation>
    <scope>NUCLEOTIDE SEQUENCE</scope>
    <source>
        <tissue evidence="2">Shoot tissue taken approximately 20 cm above the soil surface</tissue>
    </source>
</reference>
<dbReference type="AlphaFoldDB" id="A0A0A9GEQ8"/>
<name>A0A0A9GEQ8_ARUDO</name>
<reference evidence="2" key="1">
    <citation type="submission" date="2014-09" db="EMBL/GenBank/DDBJ databases">
        <authorList>
            <person name="Magalhaes I.L.F."/>
            <person name="Oliveira U."/>
            <person name="Santos F.R."/>
            <person name="Vidigal T.H.D.A."/>
            <person name="Brescovit A.D."/>
            <person name="Santos A.J."/>
        </authorList>
    </citation>
    <scope>NUCLEOTIDE SEQUENCE</scope>
    <source>
        <tissue evidence="2">Shoot tissue taken approximately 20 cm above the soil surface</tissue>
    </source>
</reference>
<protein>
    <submittedName>
        <fullName evidence="2">Uncharacterized protein</fullName>
    </submittedName>
</protein>
<evidence type="ECO:0000256" key="1">
    <source>
        <dbReference type="SAM" id="MobiDB-lite"/>
    </source>
</evidence>
<proteinExistence type="predicted"/>
<feature type="compositionally biased region" description="Low complexity" evidence="1">
    <location>
        <begin position="93"/>
        <end position="102"/>
    </location>
</feature>
<feature type="compositionally biased region" description="Basic residues" evidence="1">
    <location>
        <begin position="60"/>
        <end position="78"/>
    </location>
</feature>
<feature type="region of interest" description="Disordered" evidence="1">
    <location>
        <begin position="14"/>
        <end position="33"/>
    </location>
</feature>
<organism evidence="2">
    <name type="scientific">Arundo donax</name>
    <name type="common">Giant reed</name>
    <name type="synonym">Donax arundinaceus</name>
    <dbReference type="NCBI Taxonomy" id="35708"/>
    <lineage>
        <taxon>Eukaryota</taxon>
        <taxon>Viridiplantae</taxon>
        <taxon>Streptophyta</taxon>
        <taxon>Embryophyta</taxon>
        <taxon>Tracheophyta</taxon>
        <taxon>Spermatophyta</taxon>
        <taxon>Magnoliopsida</taxon>
        <taxon>Liliopsida</taxon>
        <taxon>Poales</taxon>
        <taxon>Poaceae</taxon>
        <taxon>PACMAD clade</taxon>
        <taxon>Arundinoideae</taxon>
        <taxon>Arundineae</taxon>
        <taxon>Arundo</taxon>
    </lineage>
</organism>
<accession>A0A0A9GEQ8</accession>
<feature type="region of interest" description="Disordered" evidence="1">
    <location>
        <begin position="38"/>
        <end position="122"/>
    </location>
</feature>
<evidence type="ECO:0000313" key="2">
    <source>
        <dbReference type="EMBL" id="JAE21041.1"/>
    </source>
</evidence>